<name>A0A9P6K6X2_9FUNG</name>
<evidence type="ECO:0000256" key="1">
    <source>
        <dbReference type="SAM" id="MobiDB-lite"/>
    </source>
</evidence>
<accession>A0A9P6K6X2</accession>
<sequence length="114" mass="12249">MSTDKGYYPTTAPPQYPQQVAGYPQQQPSPYGAPGYPPAQSPYGQPGYPSQGYPSQGYPQQPGYPQQGYPTSPAPQGYYVQSPAQPTVIIQQQAPQHYQKDSGTDGLCMGCACL</sequence>
<evidence type="ECO:0008006" key="4">
    <source>
        <dbReference type="Google" id="ProtNLM"/>
    </source>
</evidence>
<dbReference type="Proteomes" id="UP000723463">
    <property type="component" value="Unassembled WGS sequence"/>
</dbReference>
<dbReference type="AlphaFoldDB" id="A0A9P6K6X2"/>
<evidence type="ECO:0000313" key="2">
    <source>
        <dbReference type="EMBL" id="KAF9549125.1"/>
    </source>
</evidence>
<gene>
    <name evidence="2" type="ORF">EC957_004764</name>
</gene>
<keyword evidence="3" id="KW-1185">Reference proteome</keyword>
<reference evidence="2" key="1">
    <citation type="journal article" date="2020" name="Fungal Divers.">
        <title>Resolving the Mortierellaceae phylogeny through synthesis of multi-gene phylogenetics and phylogenomics.</title>
        <authorList>
            <person name="Vandepol N."/>
            <person name="Liber J."/>
            <person name="Desiro A."/>
            <person name="Na H."/>
            <person name="Kennedy M."/>
            <person name="Barry K."/>
            <person name="Grigoriev I.V."/>
            <person name="Miller A.N."/>
            <person name="O'Donnell K."/>
            <person name="Stajich J.E."/>
            <person name="Bonito G."/>
        </authorList>
    </citation>
    <scope>NUCLEOTIDE SEQUENCE</scope>
    <source>
        <strain evidence="2">NRRL 2591</strain>
    </source>
</reference>
<feature type="compositionally biased region" description="Low complexity" evidence="1">
    <location>
        <begin position="41"/>
        <end position="70"/>
    </location>
</feature>
<feature type="compositionally biased region" description="Low complexity" evidence="1">
    <location>
        <begin position="17"/>
        <end position="34"/>
    </location>
</feature>
<evidence type="ECO:0000313" key="3">
    <source>
        <dbReference type="Proteomes" id="UP000723463"/>
    </source>
</evidence>
<protein>
    <recommendedName>
        <fullName evidence="4">Rhodopsin</fullName>
    </recommendedName>
</protein>
<feature type="region of interest" description="Disordered" evidence="1">
    <location>
        <begin position="1"/>
        <end position="80"/>
    </location>
</feature>
<dbReference type="EMBL" id="JAAAXW010000022">
    <property type="protein sequence ID" value="KAF9549125.1"/>
    <property type="molecule type" value="Genomic_DNA"/>
</dbReference>
<proteinExistence type="predicted"/>
<comment type="caution">
    <text evidence="2">The sequence shown here is derived from an EMBL/GenBank/DDBJ whole genome shotgun (WGS) entry which is preliminary data.</text>
</comment>
<organism evidence="2 3">
    <name type="scientific">Mortierella hygrophila</name>
    <dbReference type="NCBI Taxonomy" id="979708"/>
    <lineage>
        <taxon>Eukaryota</taxon>
        <taxon>Fungi</taxon>
        <taxon>Fungi incertae sedis</taxon>
        <taxon>Mucoromycota</taxon>
        <taxon>Mortierellomycotina</taxon>
        <taxon>Mortierellomycetes</taxon>
        <taxon>Mortierellales</taxon>
        <taxon>Mortierellaceae</taxon>
        <taxon>Mortierella</taxon>
    </lineage>
</organism>